<feature type="region of interest" description="Disordered" evidence="1">
    <location>
        <begin position="412"/>
        <end position="860"/>
    </location>
</feature>
<feature type="region of interest" description="Disordered" evidence="1">
    <location>
        <begin position="339"/>
        <end position="400"/>
    </location>
</feature>
<feature type="compositionally biased region" description="Basic and acidic residues" evidence="1">
    <location>
        <begin position="228"/>
        <end position="237"/>
    </location>
</feature>
<dbReference type="STRING" id="92696.A0A4R0S384"/>
<dbReference type="EMBL" id="RWJN01000010">
    <property type="protein sequence ID" value="TCD71094.1"/>
    <property type="molecule type" value="Genomic_DNA"/>
</dbReference>
<feature type="compositionally biased region" description="Pro residues" evidence="1">
    <location>
        <begin position="585"/>
        <end position="604"/>
    </location>
</feature>
<feature type="compositionally biased region" description="Basic and acidic residues" evidence="1">
    <location>
        <begin position="697"/>
        <end position="706"/>
    </location>
</feature>
<evidence type="ECO:0000313" key="3">
    <source>
        <dbReference type="Proteomes" id="UP000292702"/>
    </source>
</evidence>
<evidence type="ECO:0000256" key="1">
    <source>
        <dbReference type="SAM" id="MobiDB-lite"/>
    </source>
</evidence>
<feature type="compositionally biased region" description="Polar residues" evidence="1">
    <location>
        <begin position="89"/>
        <end position="104"/>
    </location>
</feature>
<feature type="compositionally biased region" description="Low complexity" evidence="1">
    <location>
        <begin position="431"/>
        <end position="444"/>
    </location>
</feature>
<feature type="compositionally biased region" description="Basic and acidic residues" evidence="1">
    <location>
        <begin position="774"/>
        <end position="783"/>
    </location>
</feature>
<feature type="region of interest" description="Disordered" evidence="1">
    <location>
        <begin position="75"/>
        <end position="318"/>
    </location>
</feature>
<keyword evidence="3" id="KW-1185">Reference proteome</keyword>
<proteinExistence type="predicted"/>
<comment type="caution">
    <text evidence="2">The sequence shown here is derived from an EMBL/GenBank/DDBJ whole genome shotgun (WGS) entry which is preliminary data.</text>
</comment>
<feature type="compositionally biased region" description="Polar residues" evidence="1">
    <location>
        <begin position="475"/>
        <end position="487"/>
    </location>
</feature>
<feature type="compositionally biased region" description="Low complexity" evidence="1">
    <location>
        <begin position="662"/>
        <end position="674"/>
    </location>
</feature>
<feature type="compositionally biased region" description="Basic residues" evidence="1">
    <location>
        <begin position="217"/>
        <end position="227"/>
    </location>
</feature>
<feature type="compositionally biased region" description="Basic and acidic residues" evidence="1">
    <location>
        <begin position="175"/>
        <end position="188"/>
    </location>
</feature>
<dbReference type="OrthoDB" id="2690066at2759"/>
<organism evidence="2 3">
    <name type="scientific">Steccherinum ochraceum</name>
    <dbReference type="NCBI Taxonomy" id="92696"/>
    <lineage>
        <taxon>Eukaryota</taxon>
        <taxon>Fungi</taxon>
        <taxon>Dikarya</taxon>
        <taxon>Basidiomycota</taxon>
        <taxon>Agaricomycotina</taxon>
        <taxon>Agaricomycetes</taxon>
        <taxon>Polyporales</taxon>
        <taxon>Steccherinaceae</taxon>
        <taxon>Steccherinum</taxon>
    </lineage>
</organism>
<accession>A0A4R0S384</accession>
<feature type="compositionally biased region" description="Low complexity" evidence="1">
    <location>
        <begin position="353"/>
        <end position="385"/>
    </location>
</feature>
<dbReference type="AlphaFoldDB" id="A0A4R0S384"/>
<name>A0A4R0S384_9APHY</name>
<feature type="compositionally biased region" description="Low complexity" evidence="1">
    <location>
        <begin position="550"/>
        <end position="562"/>
    </location>
</feature>
<gene>
    <name evidence="2" type="ORF">EIP91_000188</name>
</gene>
<protein>
    <submittedName>
        <fullName evidence="2">Uncharacterized protein</fullName>
    </submittedName>
</protein>
<dbReference type="Proteomes" id="UP000292702">
    <property type="component" value="Unassembled WGS sequence"/>
</dbReference>
<evidence type="ECO:0000313" key="2">
    <source>
        <dbReference type="EMBL" id="TCD71094.1"/>
    </source>
</evidence>
<reference evidence="2 3" key="1">
    <citation type="submission" date="2018-11" db="EMBL/GenBank/DDBJ databases">
        <title>Genome assembly of Steccherinum ochraceum LE-BIN_3174, the white-rot fungus of the Steccherinaceae family (The Residual Polyporoid clade, Polyporales, Basidiomycota).</title>
        <authorList>
            <person name="Fedorova T.V."/>
            <person name="Glazunova O.A."/>
            <person name="Landesman E.O."/>
            <person name="Moiseenko K.V."/>
            <person name="Psurtseva N.V."/>
            <person name="Savinova O.S."/>
            <person name="Shakhova N.V."/>
            <person name="Tyazhelova T.V."/>
            <person name="Vasina D.V."/>
        </authorList>
    </citation>
    <scope>NUCLEOTIDE SEQUENCE [LARGE SCALE GENOMIC DNA]</scope>
    <source>
        <strain evidence="2 3">LE-BIN_3174</strain>
    </source>
</reference>
<sequence>MATMSSPRRRERVVERDSVLRASILDTALELGVGDSSTVARWMFNPVQEVDEDVESMVSPSLTYASTATSEESASFGSNFRHHRPGADTSLSNSVSSQTHSLAKSDSPHSDGLAYSRNNGLTPEPHGHRAIHFDLSQTPEPRVPSPMPTPSKGGKLRKARPDGYESDGGYVSDGTKGKKEKKDKEKKEKKSKKKVKEDGNAPGEESDGGYLSEISLRRRKKDKKPKKDRSELDKSMTDGESDGGYMSSMSFGRSKKDRAAKAAAITSPGTGDESDGAYLSESSVKKRSKFFRLNTKSSRKKNNASHSPAEVVPPVPSLPPMQLKIADMFAKSATSFDADDSRAVTPVPNEQFISPQSIHSESISSMASVQPSPSLVSVQSSLDSPLDPPRAIPNAFMDAESIRTPSTDLLATFGRRQLPQVQSPTRAKGPSLDTVSTTSSSLDSPISAGHKPASSPLRIPSVPTISMPKPKRNPSMKTTPPQISAPNTRALAAAKHTPVPLILTPPTPGANARAFGAHPPAQASTPGSDGTPHTAEALSPWNRNPDVPRSPSLSIASSTASAGPPLPSPTTPNGVRPHVLAYYDLPPPSPPPSGPLPRVPPPPEQRTSRHEWSQPHRAPSPIWKTDMSPGGPNSAGRSQQPSAPPSPLFLQRTPANPRGRESPFPGGSPSSSDEPLTRTTSNQRGRESPFPTQPVLPREESSELVRKTSIARANSPTKMGATRPLRIGTKNVNISGPMGPMSADPFAAQSRLAPQQTLDAHWQPRSASALDTRGSNDSRRSWIDYDDATLDSLDSRRTSSDEQDLSQEGSVSVYNDDELGPNGSGGYTRPSPLDPDSESRSTLFYDAENSDGEEEEAGSRYSVWSAKSRASIMDKERSNDVRQKFVRRVEAMYGKSPVPPVPKLPPPSKPGMF</sequence>